<proteinExistence type="predicted"/>
<evidence type="ECO:0000313" key="3">
    <source>
        <dbReference type="Proteomes" id="UP000244896"/>
    </source>
</evidence>
<accession>A0A2U8E638</accession>
<dbReference type="AlphaFoldDB" id="A0A2U8E638"/>
<reference evidence="2 3" key="1">
    <citation type="journal article" date="2018" name="Syst. Appl. Microbiol.">
        <title>Ereboglobus luteus gen. nov. sp. nov. from cockroach guts, and new insights into the oxygen relationship of the genera Opitutus and Didymococcus (Verrucomicrobia: Opitutaceae).</title>
        <authorList>
            <person name="Tegtmeier D."/>
            <person name="Belitz A."/>
            <person name="Radek R."/>
            <person name="Heimerl T."/>
            <person name="Brune A."/>
        </authorList>
    </citation>
    <scope>NUCLEOTIDE SEQUENCE [LARGE SCALE GENOMIC DNA]</scope>
    <source>
        <strain evidence="2 3">Ho45</strain>
    </source>
</reference>
<dbReference type="InterPro" id="IPR041206">
    <property type="entry name" value="HEPN/RES_NTD1"/>
</dbReference>
<dbReference type="EMBL" id="CP023004">
    <property type="protein sequence ID" value="AWI10333.1"/>
    <property type="molecule type" value="Genomic_DNA"/>
</dbReference>
<evidence type="ECO:0000259" key="1">
    <source>
        <dbReference type="SMART" id="SM00953"/>
    </source>
</evidence>
<protein>
    <recommendedName>
        <fullName evidence="1">RES domain-containing protein</fullName>
    </recommendedName>
</protein>
<dbReference type="InterPro" id="IPR014914">
    <property type="entry name" value="RES_dom"/>
</dbReference>
<evidence type="ECO:0000313" key="2">
    <source>
        <dbReference type="EMBL" id="AWI10333.1"/>
    </source>
</evidence>
<dbReference type="Proteomes" id="UP000244896">
    <property type="component" value="Chromosome"/>
</dbReference>
<feature type="domain" description="RES" evidence="1">
    <location>
        <begin position="234"/>
        <end position="390"/>
    </location>
</feature>
<dbReference type="Pfam" id="PF08808">
    <property type="entry name" value="RES"/>
    <property type="match status" value="1"/>
</dbReference>
<sequence length="432" mass="49212">MGGTKRYFEKLQAERRGGVSDKYVCAGCFDDYAIEDYITTNASVCECSYCGRVSDEKIAADANEVFSFIAKGINREYEDPANEVPYDSSEGGYLVAPTDGWDLICDLGIVKDGRGFNDLFNDLCKEFGDNAYVHHDPLGSTESESLRFSWRQFCNMVKHEKRFVFYRSNDDEHKGDDSNYYADDEPPVHAILDGLAHLVTSHDLITKKESGHTFVRARQHPGKVTFTEACQLGAPPAACAKQSRMSPAGIPMFYAAENEMTAFIETYDASDIENDAMTFGFFAAKRPLVFINLENIPPAPSLFDEGQHHLMHQLRFLNEFSRDISKPVTRTGEAHHYKYVPTQIIAEYFRWIFRTADGSRVDGIQFKSSRPYAGTCYCIFADEYNCVDKDWETKVKRTDVWRIKPMLELKSSRKEDPSKLKTEPTFRLLYSE</sequence>
<dbReference type="OrthoDB" id="648213at2"/>
<keyword evidence="3" id="KW-1185">Reference proteome</keyword>
<dbReference type="Pfam" id="PF18870">
    <property type="entry name" value="HEPN_RES_NTD1"/>
    <property type="match status" value="1"/>
</dbReference>
<dbReference type="KEGG" id="elut:CKA38_14665"/>
<name>A0A2U8E638_9BACT</name>
<dbReference type="SMART" id="SM00953">
    <property type="entry name" value="RES"/>
    <property type="match status" value="1"/>
</dbReference>
<organism evidence="2 3">
    <name type="scientific">Ereboglobus luteus</name>
    <dbReference type="NCBI Taxonomy" id="1796921"/>
    <lineage>
        <taxon>Bacteria</taxon>
        <taxon>Pseudomonadati</taxon>
        <taxon>Verrucomicrobiota</taxon>
        <taxon>Opitutia</taxon>
        <taxon>Opitutales</taxon>
        <taxon>Opitutaceae</taxon>
        <taxon>Ereboglobus</taxon>
    </lineage>
</organism>
<dbReference type="RefSeq" id="WP_108826235.1">
    <property type="nucleotide sequence ID" value="NZ_CP023004.1"/>
</dbReference>
<gene>
    <name evidence="2" type="ORF">CKA38_14665</name>
</gene>